<dbReference type="EMBL" id="WAAU01000029">
    <property type="protein sequence ID" value="KAB1154188.1"/>
    <property type="molecule type" value="Genomic_DNA"/>
</dbReference>
<evidence type="ECO:0000313" key="3">
    <source>
        <dbReference type="EMBL" id="KAB1154188.1"/>
    </source>
</evidence>
<keyword evidence="4" id="KW-1185">Reference proteome</keyword>
<evidence type="ECO:0000313" key="4">
    <source>
        <dbReference type="Proteomes" id="UP000467305"/>
    </source>
</evidence>
<dbReference type="Proteomes" id="UP000467305">
    <property type="component" value="Unassembled WGS sequence"/>
</dbReference>
<feature type="transmembrane region" description="Helical" evidence="1">
    <location>
        <begin position="44"/>
        <end position="62"/>
    </location>
</feature>
<dbReference type="GO" id="GO:0016020">
    <property type="term" value="C:membrane"/>
    <property type="evidence" value="ECO:0007669"/>
    <property type="project" value="InterPro"/>
</dbReference>
<keyword evidence="1" id="KW-1133">Transmembrane helix</keyword>
<keyword evidence="1" id="KW-0812">Transmembrane</keyword>
<feature type="transmembrane region" description="Helical" evidence="1">
    <location>
        <begin position="249"/>
        <end position="267"/>
    </location>
</feature>
<evidence type="ECO:0000259" key="2">
    <source>
        <dbReference type="Pfam" id="PF00892"/>
    </source>
</evidence>
<keyword evidence="1" id="KW-0472">Membrane</keyword>
<reference evidence="3 4" key="1">
    <citation type="submission" date="2019-09" db="EMBL/GenBank/DDBJ databases">
        <authorList>
            <person name="Cao W.R."/>
        </authorList>
    </citation>
    <scope>NUCLEOTIDE SEQUENCE [LARGE SCALE GENOMIC DNA]</scope>
    <source>
        <strain evidence="4">a4</strain>
    </source>
</reference>
<evidence type="ECO:0000256" key="1">
    <source>
        <dbReference type="SAM" id="Phobius"/>
    </source>
</evidence>
<comment type="caution">
    <text evidence="3">The sequence shown here is derived from an EMBL/GenBank/DDBJ whole genome shotgun (WGS) entry which is preliminary data.</text>
</comment>
<organism evidence="3 4">
    <name type="scientific">Tenacibaculum aiptasiae</name>
    <dbReference type="NCBI Taxonomy" id="426481"/>
    <lineage>
        <taxon>Bacteria</taxon>
        <taxon>Pseudomonadati</taxon>
        <taxon>Bacteroidota</taxon>
        <taxon>Flavobacteriia</taxon>
        <taxon>Flavobacteriales</taxon>
        <taxon>Flavobacteriaceae</taxon>
        <taxon>Tenacibaculum</taxon>
    </lineage>
</organism>
<dbReference type="PANTHER" id="PTHR22911:SF79">
    <property type="entry name" value="MOBA-LIKE NTP TRANSFERASE DOMAIN-CONTAINING PROTEIN"/>
    <property type="match status" value="1"/>
</dbReference>
<dbReference type="Pfam" id="PF00892">
    <property type="entry name" value="EamA"/>
    <property type="match status" value="2"/>
</dbReference>
<protein>
    <submittedName>
        <fullName evidence="3">DMT family transporter</fullName>
    </submittedName>
</protein>
<dbReference type="Gene3D" id="1.10.3730.20">
    <property type="match status" value="1"/>
</dbReference>
<feature type="transmembrane region" description="Helical" evidence="1">
    <location>
        <begin position="135"/>
        <end position="156"/>
    </location>
</feature>
<feature type="transmembrane region" description="Helical" evidence="1">
    <location>
        <begin position="162"/>
        <end position="178"/>
    </location>
</feature>
<dbReference type="OrthoDB" id="369870at2"/>
<proteinExistence type="predicted"/>
<gene>
    <name evidence="3" type="ORF">F7018_14520</name>
</gene>
<dbReference type="AlphaFoldDB" id="A0A7J5A9T1"/>
<feature type="transmembrane region" description="Helical" evidence="1">
    <location>
        <begin position="21"/>
        <end position="38"/>
    </location>
</feature>
<sequence length="298" mass="32585">MKNIPTTNIQKLNSKTKGVTLAILGAILMSFDPIYIRFSGVSGFNTIFLFGLFTAISMSIVVQTSEKRSIIQVIKSDGWPLIISSLLMLGSASSFVLSIKNTSIANTFIIQSATPAVAALLSWILLKEKTNRKTWLAIFFVVLGVVIVVNSSFGTGNWKGDLLALISVFCVALIFTLLRKYPNVNRLALVGLGGFFLAFVMFFFAEPSTFSLNTWLIMGAMGLITAPLGRVSGMMATRFIKASEVSLTLMLQNVLAPILAFFFFSEIPNKESMIGGVIILTAIILYTISLIRESKTYK</sequence>
<feature type="transmembrane region" description="Helical" evidence="1">
    <location>
        <begin position="210"/>
        <end position="228"/>
    </location>
</feature>
<dbReference type="RefSeq" id="WP_150900822.1">
    <property type="nucleotide sequence ID" value="NZ_WAAU01000029.1"/>
</dbReference>
<feature type="transmembrane region" description="Helical" evidence="1">
    <location>
        <begin position="187"/>
        <end position="204"/>
    </location>
</feature>
<accession>A0A7J5A9T1</accession>
<dbReference type="InterPro" id="IPR000620">
    <property type="entry name" value="EamA_dom"/>
</dbReference>
<dbReference type="PANTHER" id="PTHR22911">
    <property type="entry name" value="ACYL-MALONYL CONDENSING ENZYME-RELATED"/>
    <property type="match status" value="1"/>
</dbReference>
<feature type="transmembrane region" description="Helical" evidence="1">
    <location>
        <begin position="273"/>
        <end position="291"/>
    </location>
</feature>
<feature type="transmembrane region" description="Helical" evidence="1">
    <location>
        <begin position="78"/>
        <end position="99"/>
    </location>
</feature>
<dbReference type="SUPFAM" id="SSF103481">
    <property type="entry name" value="Multidrug resistance efflux transporter EmrE"/>
    <property type="match status" value="2"/>
</dbReference>
<feature type="domain" description="EamA" evidence="2">
    <location>
        <begin position="159"/>
        <end position="286"/>
    </location>
</feature>
<feature type="transmembrane region" description="Helical" evidence="1">
    <location>
        <begin position="105"/>
        <end position="126"/>
    </location>
</feature>
<feature type="domain" description="EamA" evidence="2">
    <location>
        <begin position="17"/>
        <end position="149"/>
    </location>
</feature>
<name>A0A7J5A9T1_9FLAO</name>
<dbReference type="InterPro" id="IPR037185">
    <property type="entry name" value="EmrE-like"/>
</dbReference>